<dbReference type="HOGENOM" id="CLU_033617_2_1_9"/>
<comment type="cofactor">
    <cofactor evidence="10">
        <name>Zn(2+)</name>
        <dbReference type="ChEBI" id="CHEBI:29105"/>
    </cofactor>
    <text evidence="10">Binds 1 zinc ion per subunit.</text>
</comment>
<dbReference type="EC" id="3.6.1.-" evidence="10"/>
<dbReference type="InterPro" id="IPR031944">
    <property type="entry name" value="RsgA_N"/>
</dbReference>
<evidence type="ECO:0000313" key="13">
    <source>
        <dbReference type="EMBL" id="ADL51623.1"/>
    </source>
</evidence>
<dbReference type="PANTHER" id="PTHR32120:SF11">
    <property type="entry name" value="SMALL RIBOSOMAL SUBUNIT BIOGENESIS GTPASE RSGA 1, MITOCHONDRIAL-RELATED"/>
    <property type="match status" value="1"/>
</dbReference>
<keyword evidence="7 10" id="KW-0862">Zinc</keyword>
<dbReference type="PANTHER" id="PTHR32120">
    <property type="entry name" value="SMALL RIBOSOMAL SUBUNIT BIOGENESIS GTPASE RSGA"/>
    <property type="match status" value="1"/>
</dbReference>
<dbReference type="InterPro" id="IPR010914">
    <property type="entry name" value="RsgA_GTPase_dom"/>
</dbReference>
<evidence type="ECO:0000259" key="12">
    <source>
        <dbReference type="PROSITE" id="PS51721"/>
    </source>
</evidence>
<comment type="similarity">
    <text evidence="10">Belongs to the TRAFAC class YlqF/YawG GTPase family. RsgA subfamily.</text>
</comment>
<evidence type="ECO:0000256" key="2">
    <source>
        <dbReference type="ARBA" id="ARBA00022517"/>
    </source>
</evidence>
<dbReference type="PROSITE" id="PS51721">
    <property type="entry name" value="G_CP"/>
    <property type="match status" value="1"/>
</dbReference>
<sequence>MKDNTVSGIVTKGIGGFYYVQVEDKIIECKARGKFRTHNISPYVGDVVELNIEEDKGFIIKISERKNLLLRPVVANVTQAFVVFALKNPDVNLTLLNKFLILCEYNEIKPIICFNKVDLVDNPEEELAVKMIKQTGYDYIFLKAKEKYNLELVMDHLNENISIFCGPSGAGKSTLFNGMVGKPLMEIGEVSEKLKRGKHTTRHSELIAFHQGYIVDTPGFSSLEFDFIDEVDLKNYLPEFKEYEDQCKFSGCNHYKEPKCAVKTAVEEEKIHKSRYDFYISLYEELKGRRYKK</sequence>
<dbReference type="InterPro" id="IPR030378">
    <property type="entry name" value="G_CP_dom"/>
</dbReference>
<organism evidence="13 14">
    <name type="scientific">Clostridium cellulovorans (strain ATCC 35296 / DSM 3052 / OCM 3 / 743B)</name>
    <dbReference type="NCBI Taxonomy" id="573061"/>
    <lineage>
        <taxon>Bacteria</taxon>
        <taxon>Bacillati</taxon>
        <taxon>Bacillota</taxon>
        <taxon>Clostridia</taxon>
        <taxon>Eubacteriales</taxon>
        <taxon>Clostridiaceae</taxon>
        <taxon>Clostridium</taxon>
    </lineage>
</organism>
<evidence type="ECO:0000256" key="10">
    <source>
        <dbReference type="HAMAP-Rule" id="MF_01820"/>
    </source>
</evidence>
<keyword evidence="4 10" id="KW-0699">rRNA-binding</keyword>
<evidence type="ECO:0000256" key="6">
    <source>
        <dbReference type="ARBA" id="ARBA00022801"/>
    </source>
</evidence>
<keyword evidence="14" id="KW-1185">Reference proteome</keyword>
<dbReference type="EMBL" id="CP002160">
    <property type="protein sequence ID" value="ADL51623.1"/>
    <property type="molecule type" value="Genomic_DNA"/>
</dbReference>
<dbReference type="GO" id="GO:0005525">
    <property type="term" value="F:GTP binding"/>
    <property type="evidence" value="ECO:0007669"/>
    <property type="project" value="UniProtKB-UniRule"/>
</dbReference>
<proteinExistence type="inferred from homology"/>
<name>D9SLA7_CLOC7</name>
<feature type="domain" description="CP-type G" evidence="12">
    <location>
        <begin position="66"/>
        <end position="223"/>
    </location>
</feature>
<dbReference type="Gene3D" id="3.40.50.300">
    <property type="entry name" value="P-loop containing nucleotide triphosphate hydrolases"/>
    <property type="match status" value="1"/>
</dbReference>
<evidence type="ECO:0000256" key="4">
    <source>
        <dbReference type="ARBA" id="ARBA00022730"/>
    </source>
</evidence>
<keyword evidence="8 10" id="KW-0694">RNA-binding</keyword>
<dbReference type="Gene3D" id="2.40.50.140">
    <property type="entry name" value="Nucleic acid-binding proteins"/>
    <property type="match status" value="1"/>
</dbReference>
<feature type="binding site" evidence="10">
    <location>
        <position position="247"/>
    </location>
    <ligand>
        <name>Zn(2+)</name>
        <dbReference type="ChEBI" id="CHEBI:29105"/>
    </ligand>
</feature>
<protein>
    <recommendedName>
        <fullName evidence="10">Small ribosomal subunit biogenesis GTPase RsgA</fullName>
        <ecNumber evidence="10">3.6.1.-</ecNumber>
    </recommendedName>
</protein>
<dbReference type="GO" id="GO:0003924">
    <property type="term" value="F:GTPase activity"/>
    <property type="evidence" value="ECO:0007669"/>
    <property type="project" value="UniProtKB-UniRule"/>
</dbReference>
<dbReference type="CDD" id="cd04466">
    <property type="entry name" value="S1_YloQ_GTPase"/>
    <property type="match status" value="1"/>
</dbReference>
<dbReference type="GO" id="GO:0042274">
    <property type="term" value="P:ribosomal small subunit biogenesis"/>
    <property type="evidence" value="ECO:0007669"/>
    <property type="project" value="UniProtKB-UniRule"/>
</dbReference>
<dbReference type="CDD" id="cd01854">
    <property type="entry name" value="YjeQ_EngC"/>
    <property type="match status" value="1"/>
</dbReference>
<feature type="binding site" evidence="10">
    <location>
        <begin position="166"/>
        <end position="174"/>
    </location>
    <ligand>
        <name>GTP</name>
        <dbReference type="ChEBI" id="CHEBI:37565"/>
    </ligand>
</feature>
<dbReference type="RefSeq" id="WP_010077161.1">
    <property type="nucleotide sequence ID" value="NC_014393.1"/>
</dbReference>
<dbReference type="PROSITE" id="PS50936">
    <property type="entry name" value="ENGC_GTPASE"/>
    <property type="match status" value="1"/>
</dbReference>
<dbReference type="GO" id="GO:0046872">
    <property type="term" value="F:metal ion binding"/>
    <property type="evidence" value="ECO:0007669"/>
    <property type="project" value="UniProtKB-KW"/>
</dbReference>
<feature type="binding site" evidence="10">
    <location>
        <position position="254"/>
    </location>
    <ligand>
        <name>Zn(2+)</name>
        <dbReference type="ChEBI" id="CHEBI:29105"/>
    </ligand>
</feature>
<dbReference type="Gene3D" id="1.10.40.50">
    <property type="entry name" value="Probable gtpase engc, domain 3"/>
    <property type="match status" value="1"/>
</dbReference>
<evidence type="ECO:0000256" key="1">
    <source>
        <dbReference type="ARBA" id="ARBA00022490"/>
    </source>
</evidence>
<dbReference type="InterPro" id="IPR027417">
    <property type="entry name" value="P-loop_NTPase"/>
</dbReference>
<evidence type="ECO:0000259" key="11">
    <source>
        <dbReference type="PROSITE" id="PS50936"/>
    </source>
</evidence>
<keyword evidence="3 10" id="KW-0479">Metal-binding</keyword>
<comment type="subunit">
    <text evidence="10">Monomer. Associates with 30S ribosomal subunit, binds 16S rRNA.</text>
</comment>
<keyword evidence="5 10" id="KW-0547">Nucleotide-binding</keyword>
<evidence type="ECO:0000256" key="8">
    <source>
        <dbReference type="ARBA" id="ARBA00022884"/>
    </source>
</evidence>
<evidence type="ECO:0000256" key="9">
    <source>
        <dbReference type="ARBA" id="ARBA00023134"/>
    </source>
</evidence>
<comment type="function">
    <text evidence="10">One of several proteins that assist in the late maturation steps of the functional core of the 30S ribosomal subunit. Helps release RbfA from mature subunits. May play a role in the assembly of ribosomal proteins into the subunit. Circularly permuted GTPase that catalyzes slow GTP hydrolysis, GTPase activity is stimulated by the 30S ribosomal subunit.</text>
</comment>
<evidence type="ECO:0000256" key="5">
    <source>
        <dbReference type="ARBA" id="ARBA00022741"/>
    </source>
</evidence>
<dbReference type="STRING" id="573061.Clocel_1879"/>
<dbReference type="GO" id="GO:0005737">
    <property type="term" value="C:cytoplasm"/>
    <property type="evidence" value="ECO:0007669"/>
    <property type="project" value="UniProtKB-SubCell"/>
</dbReference>
<feature type="binding site" evidence="10">
    <location>
        <position position="260"/>
    </location>
    <ligand>
        <name>Zn(2+)</name>
        <dbReference type="ChEBI" id="CHEBI:29105"/>
    </ligand>
</feature>
<dbReference type="InterPro" id="IPR012340">
    <property type="entry name" value="NA-bd_OB-fold"/>
</dbReference>
<dbReference type="eggNOG" id="COG1162">
    <property type="taxonomic scope" value="Bacteria"/>
</dbReference>
<keyword evidence="2 10" id="KW-0690">Ribosome biogenesis</keyword>
<comment type="subcellular location">
    <subcellularLocation>
        <location evidence="10">Cytoplasm</location>
    </subcellularLocation>
</comment>
<dbReference type="Pfam" id="PF03193">
    <property type="entry name" value="RsgA_GTPase"/>
    <property type="match status" value="1"/>
</dbReference>
<evidence type="ECO:0000313" key="14">
    <source>
        <dbReference type="Proteomes" id="UP000002730"/>
    </source>
</evidence>
<dbReference type="Pfam" id="PF16745">
    <property type="entry name" value="RsgA_N"/>
    <property type="match status" value="1"/>
</dbReference>
<dbReference type="SUPFAM" id="SSF50249">
    <property type="entry name" value="Nucleic acid-binding proteins"/>
    <property type="match status" value="1"/>
</dbReference>
<keyword evidence="9 10" id="KW-0342">GTP-binding</keyword>
<keyword evidence="1 10" id="KW-0963">Cytoplasm</keyword>
<dbReference type="SUPFAM" id="SSF52540">
    <property type="entry name" value="P-loop containing nucleoside triphosphate hydrolases"/>
    <property type="match status" value="1"/>
</dbReference>
<dbReference type="GO" id="GO:0019843">
    <property type="term" value="F:rRNA binding"/>
    <property type="evidence" value="ECO:0007669"/>
    <property type="project" value="UniProtKB-KW"/>
</dbReference>
<dbReference type="AlphaFoldDB" id="D9SLA7"/>
<feature type="binding site" evidence="10">
    <location>
        <position position="252"/>
    </location>
    <ligand>
        <name>Zn(2+)</name>
        <dbReference type="ChEBI" id="CHEBI:29105"/>
    </ligand>
</feature>
<feature type="domain" description="EngC GTPase" evidence="11">
    <location>
        <begin position="75"/>
        <end position="221"/>
    </location>
</feature>
<feature type="binding site" evidence="10">
    <location>
        <begin position="115"/>
        <end position="118"/>
    </location>
    <ligand>
        <name>GTP</name>
        <dbReference type="ChEBI" id="CHEBI:37565"/>
    </ligand>
</feature>
<dbReference type="Proteomes" id="UP000002730">
    <property type="component" value="Chromosome"/>
</dbReference>
<dbReference type="InterPro" id="IPR004881">
    <property type="entry name" value="Ribosome_biogen_GTPase_RsgA"/>
</dbReference>
<evidence type="ECO:0000256" key="3">
    <source>
        <dbReference type="ARBA" id="ARBA00022723"/>
    </source>
</evidence>
<gene>
    <name evidence="10" type="primary">rsgA</name>
    <name evidence="13" type="ordered locus">Clocel_1879</name>
</gene>
<accession>D9SLA7</accession>
<dbReference type="NCBIfam" id="TIGR00157">
    <property type="entry name" value="ribosome small subunit-dependent GTPase A"/>
    <property type="match status" value="1"/>
</dbReference>
<dbReference type="OrthoDB" id="9809485at2"/>
<reference evidence="13 14" key="1">
    <citation type="submission" date="2010-08" db="EMBL/GenBank/DDBJ databases">
        <title>Complete sequence of Clostridium cellulovorans 743B.</title>
        <authorList>
            <consortium name="US DOE Joint Genome Institute"/>
            <person name="Lucas S."/>
            <person name="Copeland A."/>
            <person name="Lapidus A."/>
            <person name="Cheng J.-F."/>
            <person name="Bruce D."/>
            <person name="Goodwin L."/>
            <person name="Pitluck S."/>
            <person name="Chertkov O."/>
            <person name="Detter J.C."/>
            <person name="Han C."/>
            <person name="Tapia R."/>
            <person name="Land M."/>
            <person name="Hauser L."/>
            <person name="Chang Y.-J."/>
            <person name="Jeffries C."/>
            <person name="Kyrpides N."/>
            <person name="Ivanova N."/>
            <person name="Mikhailova N."/>
            <person name="Hemme C.L."/>
            <person name="Woyke T."/>
        </authorList>
    </citation>
    <scope>NUCLEOTIDE SEQUENCE [LARGE SCALE GENOMIC DNA]</scope>
    <source>
        <strain evidence="14">ATCC 35296 / DSM 3052 / OCM 3 / 743B</strain>
    </source>
</reference>
<evidence type="ECO:0000256" key="7">
    <source>
        <dbReference type="ARBA" id="ARBA00022833"/>
    </source>
</evidence>
<keyword evidence="6 10" id="KW-0378">Hydrolase</keyword>
<dbReference type="KEGG" id="ccb:Clocel_1879"/>
<dbReference type="HAMAP" id="MF_01820">
    <property type="entry name" value="GTPase_RsgA"/>
    <property type="match status" value="1"/>
</dbReference>